<dbReference type="CDD" id="cd00090">
    <property type="entry name" value="HTH_ARSR"/>
    <property type="match status" value="1"/>
</dbReference>
<name>A0ABD6CC47_9EURY</name>
<organism evidence="2 3">
    <name type="scientific">Halorientalis brevis</name>
    <dbReference type="NCBI Taxonomy" id="1126241"/>
    <lineage>
        <taxon>Archaea</taxon>
        <taxon>Methanobacteriati</taxon>
        <taxon>Methanobacteriota</taxon>
        <taxon>Stenosarchaea group</taxon>
        <taxon>Halobacteria</taxon>
        <taxon>Halobacteriales</taxon>
        <taxon>Haloarculaceae</taxon>
        <taxon>Halorientalis</taxon>
    </lineage>
</organism>
<dbReference type="Gene3D" id="1.10.10.10">
    <property type="entry name" value="Winged helix-like DNA-binding domain superfamily/Winged helix DNA-binding domain"/>
    <property type="match status" value="1"/>
</dbReference>
<protein>
    <recommendedName>
        <fullName evidence="1">HVO-A0261-like N-terminal domain-containing protein</fullName>
    </recommendedName>
</protein>
<dbReference type="SUPFAM" id="SSF46785">
    <property type="entry name" value="Winged helix' DNA-binding domain"/>
    <property type="match status" value="1"/>
</dbReference>
<feature type="domain" description="HVO-A0261-like N-terminal" evidence="1">
    <location>
        <begin position="11"/>
        <end position="84"/>
    </location>
</feature>
<keyword evidence="3" id="KW-1185">Reference proteome</keyword>
<dbReference type="InterPro" id="IPR011991">
    <property type="entry name" value="ArsR-like_HTH"/>
</dbReference>
<dbReference type="InterPro" id="IPR057527">
    <property type="entry name" value="HVO_A0261-like_N"/>
</dbReference>
<reference evidence="2 3" key="1">
    <citation type="journal article" date="2019" name="Int. J. Syst. Evol. Microbiol.">
        <title>The Global Catalogue of Microorganisms (GCM) 10K type strain sequencing project: providing services to taxonomists for standard genome sequencing and annotation.</title>
        <authorList>
            <consortium name="The Broad Institute Genomics Platform"/>
            <consortium name="The Broad Institute Genome Sequencing Center for Infectious Disease"/>
            <person name="Wu L."/>
            <person name="Ma J."/>
        </authorList>
    </citation>
    <scope>NUCLEOTIDE SEQUENCE [LARGE SCALE GENOMIC DNA]</scope>
    <source>
        <strain evidence="2 3">CGMCC 1.12125</strain>
    </source>
</reference>
<sequence length="221" mass="23327">MGSDSVVELFRLMDNRAALLQLIADGTLDKEAVAAQVDVSRPTLDRAYRELQEAGILTSTADGYSLTNFGQLFCQNFRHTTDGLGTMAEFREVLSRLPADASIDTRVLDGASLSRADGGDVTTAVSEAAGPLRDATELTAYVPPTNATVLDAVGAAPGAEIYEASTTAPYEVLVADQTVVIVVPAAPDESAAVLSNDTPAAGRWASEFFDRLVDAEQTRDV</sequence>
<evidence type="ECO:0000313" key="2">
    <source>
        <dbReference type="EMBL" id="MFD1587848.1"/>
    </source>
</evidence>
<dbReference type="InterPro" id="IPR036390">
    <property type="entry name" value="WH_DNA-bd_sf"/>
</dbReference>
<dbReference type="Proteomes" id="UP001597119">
    <property type="component" value="Unassembled WGS sequence"/>
</dbReference>
<comment type="caution">
    <text evidence="2">The sequence shown here is derived from an EMBL/GenBank/DDBJ whole genome shotgun (WGS) entry which is preliminary data.</text>
</comment>
<accession>A0ABD6CC47</accession>
<dbReference type="Pfam" id="PF25213">
    <property type="entry name" value="HVO_A0261_N"/>
    <property type="match status" value="1"/>
</dbReference>
<dbReference type="AlphaFoldDB" id="A0ABD6CC47"/>
<proteinExistence type="predicted"/>
<dbReference type="EMBL" id="JBHUDJ010000006">
    <property type="protein sequence ID" value="MFD1587848.1"/>
    <property type="molecule type" value="Genomic_DNA"/>
</dbReference>
<gene>
    <name evidence="2" type="ORF">ACFR9U_12725</name>
</gene>
<dbReference type="InterPro" id="IPR036388">
    <property type="entry name" value="WH-like_DNA-bd_sf"/>
</dbReference>
<evidence type="ECO:0000259" key="1">
    <source>
        <dbReference type="Pfam" id="PF25213"/>
    </source>
</evidence>
<evidence type="ECO:0000313" key="3">
    <source>
        <dbReference type="Proteomes" id="UP001597119"/>
    </source>
</evidence>
<dbReference type="RefSeq" id="WP_247380552.1">
    <property type="nucleotide sequence ID" value="NZ_JALLGV010000008.1"/>
</dbReference>